<dbReference type="EMBL" id="BLXT01007141">
    <property type="protein sequence ID" value="GFO36825.1"/>
    <property type="molecule type" value="Genomic_DNA"/>
</dbReference>
<sequence length="109" mass="12222">MARRRKVCLVDKMLILLPTDSNKLFKQWKGPFEVLATVSTNDYHRNMSGKEKTVHANLLKSYITRDTARDETPTGNCCVPAASLAVVEDDNEGRSYNDCGCEVLPKLDC</sequence>
<gene>
    <name evidence="1" type="ORF">PoB_006333000</name>
</gene>
<name>A0AAV4CYG3_9GAST</name>
<keyword evidence="2" id="KW-1185">Reference proteome</keyword>
<evidence type="ECO:0000313" key="1">
    <source>
        <dbReference type="EMBL" id="GFO36825.1"/>
    </source>
</evidence>
<accession>A0AAV4CYG3</accession>
<reference evidence="1 2" key="1">
    <citation type="journal article" date="2021" name="Elife">
        <title>Chloroplast acquisition without the gene transfer in kleptoplastic sea slugs, Plakobranchus ocellatus.</title>
        <authorList>
            <person name="Maeda T."/>
            <person name="Takahashi S."/>
            <person name="Yoshida T."/>
            <person name="Shimamura S."/>
            <person name="Takaki Y."/>
            <person name="Nagai Y."/>
            <person name="Toyoda A."/>
            <person name="Suzuki Y."/>
            <person name="Arimoto A."/>
            <person name="Ishii H."/>
            <person name="Satoh N."/>
            <person name="Nishiyama T."/>
            <person name="Hasebe M."/>
            <person name="Maruyama T."/>
            <person name="Minagawa J."/>
            <person name="Obokata J."/>
            <person name="Shigenobu S."/>
        </authorList>
    </citation>
    <scope>NUCLEOTIDE SEQUENCE [LARGE SCALE GENOMIC DNA]</scope>
</reference>
<dbReference type="AlphaFoldDB" id="A0AAV4CYG3"/>
<comment type="caution">
    <text evidence="1">The sequence shown here is derived from an EMBL/GenBank/DDBJ whole genome shotgun (WGS) entry which is preliminary data.</text>
</comment>
<proteinExistence type="predicted"/>
<organism evidence="1 2">
    <name type="scientific">Plakobranchus ocellatus</name>
    <dbReference type="NCBI Taxonomy" id="259542"/>
    <lineage>
        <taxon>Eukaryota</taxon>
        <taxon>Metazoa</taxon>
        <taxon>Spiralia</taxon>
        <taxon>Lophotrochozoa</taxon>
        <taxon>Mollusca</taxon>
        <taxon>Gastropoda</taxon>
        <taxon>Heterobranchia</taxon>
        <taxon>Euthyneura</taxon>
        <taxon>Panpulmonata</taxon>
        <taxon>Sacoglossa</taxon>
        <taxon>Placobranchoidea</taxon>
        <taxon>Plakobranchidae</taxon>
        <taxon>Plakobranchus</taxon>
    </lineage>
</organism>
<dbReference type="Proteomes" id="UP000735302">
    <property type="component" value="Unassembled WGS sequence"/>
</dbReference>
<evidence type="ECO:0000313" key="2">
    <source>
        <dbReference type="Proteomes" id="UP000735302"/>
    </source>
</evidence>
<protein>
    <submittedName>
        <fullName evidence="1">Zinc finger protein</fullName>
    </submittedName>
</protein>